<dbReference type="Proteomes" id="UP001634393">
    <property type="component" value="Unassembled WGS sequence"/>
</dbReference>
<comment type="caution">
    <text evidence="2">The sequence shown here is derived from an EMBL/GenBank/DDBJ whole genome shotgun (WGS) entry which is preliminary data.</text>
</comment>
<gene>
    <name evidence="2" type="ORF">ACJIZ3_021929</name>
</gene>
<protein>
    <submittedName>
        <fullName evidence="2">Uncharacterized protein</fullName>
    </submittedName>
</protein>
<name>A0ABD3SN51_9LAMI</name>
<organism evidence="2 3">
    <name type="scientific">Penstemon smallii</name>
    <dbReference type="NCBI Taxonomy" id="265156"/>
    <lineage>
        <taxon>Eukaryota</taxon>
        <taxon>Viridiplantae</taxon>
        <taxon>Streptophyta</taxon>
        <taxon>Embryophyta</taxon>
        <taxon>Tracheophyta</taxon>
        <taxon>Spermatophyta</taxon>
        <taxon>Magnoliopsida</taxon>
        <taxon>eudicotyledons</taxon>
        <taxon>Gunneridae</taxon>
        <taxon>Pentapetalae</taxon>
        <taxon>asterids</taxon>
        <taxon>lamiids</taxon>
        <taxon>Lamiales</taxon>
        <taxon>Plantaginaceae</taxon>
        <taxon>Cheloneae</taxon>
        <taxon>Penstemon</taxon>
    </lineage>
</organism>
<keyword evidence="3" id="KW-1185">Reference proteome</keyword>
<proteinExistence type="predicted"/>
<evidence type="ECO:0000313" key="3">
    <source>
        <dbReference type="Proteomes" id="UP001634393"/>
    </source>
</evidence>
<evidence type="ECO:0000313" key="2">
    <source>
        <dbReference type="EMBL" id="KAL3825900.1"/>
    </source>
</evidence>
<reference evidence="2 3" key="1">
    <citation type="submission" date="2024-12" db="EMBL/GenBank/DDBJ databases">
        <title>The unique morphological basis and parallel evolutionary history of personate flowers in Penstemon.</title>
        <authorList>
            <person name="Depatie T.H."/>
            <person name="Wessinger C.A."/>
        </authorList>
    </citation>
    <scope>NUCLEOTIDE SEQUENCE [LARGE SCALE GENOMIC DNA]</scope>
    <source>
        <strain evidence="2">WTNN_2</strain>
        <tissue evidence="2">Leaf</tissue>
    </source>
</reference>
<accession>A0ABD3SN51</accession>
<sequence>MFSIHTTHFSNPLPMNPSLPPHHNHHHNHPNPQANDVVIPFSSPHLLAMADLRKFSNEIVKEIVGLFTFPQGTRIITPFEGRELEDLLRDDQQALVSFVDLVFLTMTATETLIVCICERENLRDEWKCLEVLILEYEKKTLYKSCERANFLEH</sequence>
<evidence type="ECO:0000256" key="1">
    <source>
        <dbReference type="SAM" id="MobiDB-lite"/>
    </source>
</evidence>
<feature type="region of interest" description="Disordered" evidence="1">
    <location>
        <begin position="1"/>
        <end position="34"/>
    </location>
</feature>
<dbReference type="AlphaFoldDB" id="A0ABD3SN51"/>
<dbReference type="EMBL" id="JBJXBP010000006">
    <property type="protein sequence ID" value="KAL3825900.1"/>
    <property type="molecule type" value="Genomic_DNA"/>
</dbReference>